<dbReference type="SUPFAM" id="SSF46894">
    <property type="entry name" value="C-terminal effector domain of the bipartite response regulators"/>
    <property type="match status" value="1"/>
</dbReference>
<dbReference type="SUPFAM" id="SSF48452">
    <property type="entry name" value="TPR-like"/>
    <property type="match status" value="2"/>
</dbReference>
<dbReference type="AlphaFoldDB" id="A0A1Q8CKV6"/>
<dbReference type="Proteomes" id="UP000185596">
    <property type="component" value="Unassembled WGS sequence"/>
</dbReference>
<dbReference type="PROSITE" id="PS50005">
    <property type="entry name" value="TPR"/>
    <property type="match status" value="2"/>
</dbReference>
<feature type="repeat" description="TPR" evidence="5">
    <location>
        <begin position="833"/>
        <end position="866"/>
    </location>
</feature>
<reference evidence="8 9" key="1">
    <citation type="submission" date="2016-12" db="EMBL/GenBank/DDBJ databases">
        <title>The draft genome sequence of Actinophytocola sp. 11-183.</title>
        <authorList>
            <person name="Wang W."/>
            <person name="Yuan L."/>
        </authorList>
    </citation>
    <scope>NUCLEOTIDE SEQUENCE [LARGE SCALE GENOMIC DNA]</scope>
    <source>
        <strain evidence="8 9">11-183</strain>
    </source>
</reference>
<dbReference type="PRINTS" id="PR00364">
    <property type="entry name" value="DISEASERSIST"/>
</dbReference>
<keyword evidence="9" id="KW-1185">Reference proteome</keyword>
<dbReference type="GO" id="GO:0003677">
    <property type="term" value="F:DNA binding"/>
    <property type="evidence" value="ECO:0007669"/>
    <property type="project" value="UniProtKB-UniRule"/>
</dbReference>
<feature type="DNA-binding region" description="OmpR/PhoB-type" evidence="6">
    <location>
        <begin position="1"/>
        <end position="93"/>
    </location>
</feature>
<dbReference type="Gene3D" id="1.25.40.10">
    <property type="entry name" value="Tetratricopeptide repeat domain"/>
    <property type="match status" value="2"/>
</dbReference>
<comment type="similarity">
    <text evidence="1">Belongs to the AfsR/DnrI/RedD regulatory family.</text>
</comment>
<keyword evidence="2" id="KW-0805">Transcription regulation</keyword>
<dbReference type="Gene3D" id="1.10.10.10">
    <property type="entry name" value="Winged helix-like DNA-binding domain superfamily/Winged helix DNA-binding domain"/>
    <property type="match status" value="1"/>
</dbReference>
<dbReference type="InterPro" id="IPR011990">
    <property type="entry name" value="TPR-like_helical_dom_sf"/>
</dbReference>
<feature type="domain" description="OmpR/PhoB-type" evidence="7">
    <location>
        <begin position="1"/>
        <end position="93"/>
    </location>
</feature>
<organism evidence="8 9">
    <name type="scientific">Actinophytocola xanthii</name>
    <dbReference type="NCBI Taxonomy" id="1912961"/>
    <lineage>
        <taxon>Bacteria</taxon>
        <taxon>Bacillati</taxon>
        <taxon>Actinomycetota</taxon>
        <taxon>Actinomycetes</taxon>
        <taxon>Pseudonocardiales</taxon>
        <taxon>Pseudonocardiaceae</taxon>
    </lineage>
</organism>
<dbReference type="STRING" id="1912961.BU204_24055"/>
<keyword evidence="3 6" id="KW-0238">DNA-binding</keyword>
<dbReference type="Pfam" id="PF13424">
    <property type="entry name" value="TPR_12"/>
    <property type="match status" value="2"/>
</dbReference>
<evidence type="ECO:0000256" key="3">
    <source>
        <dbReference type="ARBA" id="ARBA00023125"/>
    </source>
</evidence>
<dbReference type="InterPro" id="IPR051677">
    <property type="entry name" value="AfsR-DnrI-RedD_regulator"/>
</dbReference>
<feature type="repeat" description="TPR" evidence="5">
    <location>
        <begin position="793"/>
        <end position="826"/>
    </location>
</feature>
<keyword evidence="4" id="KW-0804">Transcription</keyword>
<dbReference type="InterPro" id="IPR001867">
    <property type="entry name" value="OmpR/PhoB-type_DNA-bd"/>
</dbReference>
<dbReference type="GO" id="GO:0043531">
    <property type="term" value="F:ADP binding"/>
    <property type="evidence" value="ECO:0007669"/>
    <property type="project" value="InterPro"/>
</dbReference>
<evidence type="ECO:0000256" key="6">
    <source>
        <dbReference type="PROSITE-ProRule" id="PRU01091"/>
    </source>
</evidence>
<dbReference type="PANTHER" id="PTHR35807:SF1">
    <property type="entry name" value="TRANSCRIPTIONAL REGULATOR REDD"/>
    <property type="match status" value="1"/>
</dbReference>
<evidence type="ECO:0000256" key="1">
    <source>
        <dbReference type="ARBA" id="ARBA00005820"/>
    </source>
</evidence>
<dbReference type="GO" id="GO:0000160">
    <property type="term" value="P:phosphorelay signal transduction system"/>
    <property type="evidence" value="ECO:0007669"/>
    <property type="project" value="InterPro"/>
</dbReference>
<dbReference type="OrthoDB" id="4326794at2"/>
<dbReference type="Pfam" id="PF03704">
    <property type="entry name" value="BTAD"/>
    <property type="match status" value="1"/>
</dbReference>
<dbReference type="GO" id="GO:0006355">
    <property type="term" value="P:regulation of DNA-templated transcription"/>
    <property type="evidence" value="ECO:0007669"/>
    <property type="project" value="InterPro"/>
</dbReference>
<dbReference type="InterPro" id="IPR027417">
    <property type="entry name" value="P-loop_NTPase"/>
</dbReference>
<dbReference type="Pfam" id="PF00486">
    <property type="entry name" value="Trans_reg_C"/>
    <property type="match status" value="1"/>
</dbReference>
<dbReference type="PROSITE" id="PS50293">
    <property type="entry name" value="TPR_REGION"/>
    <property type="match status" value="1"/>
</dbReference>
<proteinExistence type="inferred from homology"/>
<protein>
    <recommendedName>
        <fullName evidence="7">OmpR/PhoB-type domain-containing protein</fullName>
    </recommendedName>
</protein>
<accession>A0A1Q8CKV6</accession>
<dbReference type="SMART" id="SM01043">
    <property type="entry name" value="BTAD"/>
    <property type="match status" value="1"/>
</dbReference>
<evidence type="ECO:0000313" key="9">
    <source>
        <dbReference type="Proteomes" id="UP000185596"/>
    </source>
</evidence>
<dbReference type="RefSeq" id="WP_075128014.1">
    <property type="nucleotide sequence ID" value="NZ_MSIE01000046.1"/>
</dbReference>
<dbReference type="CDD" id="cd15831">
    <property type="entry name" value="BTAD"/>
    <property type="match status" value="1"/>
</dbReference>
<dbReference type="InterPro" id="IPR016032">
    <property type="entry name" value="Sig_transdc_resp-reg_C-effctor"/>
</dbReference>
<dbReference type="SMART" id="SM00028">
    <property type="entry name" value="TPR"/>
    <property type="match status" value="5"/>
</dbReference>
<dbReference type="PANTHER" id="PTHR35807">
    <property type="entry name" value="TRANSCRIPTIONAL REGULATOR REDD-RELATED"/>
    <property type="match status" value="1"/>
</dbReference>
<dbReference type="InterPro" id="IPR005158">
    <property type="entry name" value="BTAD"/>
</dbReference>
<dbReference type="PROSITE" id="PS51755">
    <property type="entry name" value="OMPR_PHOB"/>
    <property type="match status" value="1"/>
</dbReference>
<evidence type="ECO:0000259" key="7">
    <source>
        <dbReference type="PROSITE" id="PS51755"/>
    </source>
</evidence>
<dbReference type="Gene3D" id="3.40.50.300">
    <property type="entry name" value="P-loop containing nucleotide triphosphate hydrolases"/>
    <property type="match status" value="1"/>
</dbReference>
<comment type="caution">
    <text evidence="8">The sequence shown here is derived from an EMBL/GenBank/DDBJ whole genome shotgun (WGS) entry which is preliminary data.</text>
</comment>
<keyword evidence="5" id="KW-0802">TPR repeat</keyword>
<dbReference type="SUPFAM" id="SSF52540">
    <property type="entry name" value="P-loop containing nucleoside triphosphate hydrolases"/>
    <property type="match status" value="1"/>
</dbReference>
<sequence length="921" mass="101153">MLSYEIALLGPWEFRASTGEVTIPAGRLRVLLASLVLSANQTVSVDVLAEQVWPERPPMRARGSMHTYVGRLRKLLGPGVIHTRPGGGYQLTIAPDRVDVHRFRSLLTRAAQAPSPAEELASLNAALELWRGTPFADLYSTWLDRDVAPRLVEEWLAATGRRLELELDVGCPPERLIAELRELTDQYPAQEALWALLVAALHRAGRRAEALEAYRRVRVVLREELGIEPGEALARLHREVLLDGHTAPGKEAPVVPTCSAGPRQLPHDITRFTGRDEELAGLDSLLPDESAQAPTIISLDGPAGVGKTALAVHWAHRRAHRYPDAQLYLNLRGYGPGDPVTPEAATETMLRALGVASELIPGDLDERSALLRSTLSGHRALILLDNARDADQVRPLLPGVGGLVVVTSRNQLRGLSIQDGAHRVTVRRLPGADSVRLLAAAVGPDRVDEDPTAASVVVKQCDHLPLALVIVAERAQRAGSLAEVVAALEDEQARLDTLDAGEDNSLRAALAWSYRALGPGAAAMFRRLGLHPANDIGLDAAATLADVPVATAQAALDHLVAAHLVEQRQHRRYELHDLVRLYAAEIAEQECRTDRDTTIRRVLDWYLYAATNADRALNPHRRREFLEPYGPPERQVPEFAERSASTRWFEREFDCLRSVACWAARNGLAGYAWRIAITMTTFFDYRIPWPDGVQFYGAHHAAARASGERKGEGYTLNSLGCIHFDQGSAELSRTYFQRAHAVFEEVGHRFGQAMTTGNLSMVHGQLGQTELARQYAAETLRLYEDLDYRRGPAMALDNLGMAHAAAGEYERAVECFQRAVDLLRDLDDPQTEAFTLLNLGKAYARLADHPRAVRAFRQSIVLHRTLGNARWEATVLADLGEVLVDAGHPEHARVVLGAALATLTEFGDPRAEQVQDGLAAL</sequence>
<dbReference type="InterPro" id="IPR019734">
    <property type="entry name" value="TPR_rpt"/>
</dbReference>
<evidence type="ECO:0000256" key="2">
    <source>
        <dbReference type="ARBA" id="ARBA00023015"/>
    </source>
</evidence>
<dbReference type="EMBL" id="MSIE01000046">
    <property type="protein sequence ID" value="OLF14985.1"/>
    <property type="molecule type" value="Genomic_DNA"/>
</dbReference>
<evidence type="ECO:0000313" key="8">
    <source>
        <dbReference type="EMBL" id="OLF14985.1"/>
    </source>
</evidence>
<dbReference type="SMART" id="SM00862">
    <property type="entry name" value="Trans_reg_C"/>
    <property type="match status" value="1"/>
</dbReference>
<dbReference type="InterPro" id="IPR036388">
    <property type="entry name" value="WH-like_DNA-bd_sf"/>
</dbReference>
<name>A0A1Q8CKV6_9PSEU</name>
<evidence type="ECO:0000256" key="4">
    <source>
        <dbReference type="ARBA" id="ARBA00023163"/>
    </source>
</evidence>
<evidence type="ECO:0000256" key="5">
    <source>
        <dbReference type="PROSITE-ProRule" id="PRU00339"/>
    </source>
</evidence>
<gene>
    <name evidence="8" type="ORF">BU204_24055</name>
</gene>